<dbReference type="STRING" id="283909.R7T5D2"/>
<dbReference type="InterPro" id="IPR001611">
    <property type="entry name" value="Leu-rich_rpt"/>
</dbReference>
<dbReference type="EMBL" id="AMQN01003457">
    <property type="status" value="NOT_ANNOTATED_CDS"/>
    <property type="molecule type" value="Genomic_DNA"/>
</dbReference>
<proteinExistence type="inferred from homology"/>
<dbReference type="PANTHER" id="PTHR31994:SF3">
    <property type="entry name" value="LEUCINE-RICH REPEAT-CONTAINING PROTEIN 42"/>
    <property type="match status" value="1"/>
</dbReference>
<keyword evidence="4" id="KW-0677">Repeat</keyword>
<evidence type="ECO:0000313" key="5">
    <source>
        <dbReference type="EMBL" id="ELT88318.1"/>
    </source>
</evidence>
<evidence type="ECO:0000256" key="4">
    <source>
        <dbReference type="ARBA" id="ARBA00022737"/>
    </source>
</evidence>
<dbReference type="Pfam" id="PF13516">
    <property type="entry name" value="LRR_6"/>
    <property type="match status" value="2"/>
</dbReference>
<gene>
    <name evidence="5" type="ORF">CAPTEDRAFT_185261</name>
</gene>
<dbReference type="OMA" id="KFIATHA"/>
<reference evidence="6" key="3">
    <citation type="submission" date="2015-06" db="UniProtKB">
        <authorList>
            <consortium name="EnsemblMetazoa"/>
        </authorList>
    </citation>
    <scope>IDENTIFICATION</scope>
</reference>
<dbReference type="EMBL" id="KB311873">
    <property type="protein sequence ID" value="ELT88318.1"/>
    <property type="molecule type" value="Genomic_DNA"/>
</dbReference>
<dbReference type="EnsemblMetazoa" id="CapteT185261">
    <property type="protein sequence ID" value="CapteP185261"/>
    <property type="gene ID" value="CapteG185261"/>
</dbReference>
<evidence type="ECO:0000256" key="3">
    <source>
        <dbReference type="ARBA" id="ARBA00022614"/>
    </source>
</evidence>
<dbReference type="PANTHER" id="PTHR31994">
    <property type="entry name" value="LEUCINE-RICH REPEAT-CONTAINING PROTEIN 42"/>
    <property type="match status" value="1"/>
</dbReference>
<dbReference type="SUPFAM" id="SSF52047">
    <property type="entry name" value="RNI-like"/>
    <property type="match status" value="1"/>
</dbReference>
<sequence>MKDTGILVVSNHARCASIMANSAHGSSPPHQPRPLRDICFRYVAENIHRLESLVDFPEIIGEELWKYTEQLASVEAPTDKACAIVDLFACAYEENALSKLNVNGRHIGLENCMSCILRFNYLREINLSECKLGDEHPLIAQIFTSFQCLTKLGLSDNALSDTGIQRLTSSLRILNQGPKDLQSLDLSCNPKINNRCVKYLRCLKQLNALDLSGTAITEFQLSYLTRIADPEGTLHITFGETSGWLADRLEQWLNAKPSMESSKVVSAFYSRKSRQEFLIQCLPAKIPAPRKPIIFLQNTAANRLTESCPDIENYKENETPQPLNLTTKDERMPQIMATKKISDADLKMMSGYL</sequence>
<dbReference type="Gene3D" id="3.80.10.10">
    <property type="entry name" value="Ribonuclease Inhibitor"/>
    <property type="match status" value="1"/>
</dbReference>
<dbReference type="AlphaFoldDB" id="R7T5D2"/>
<comment type="similarity">
    <text evidence="1">Belongs to the LRRC42 family.</text>
</comment>
<keyword evidence="7" id="KW-1185">Reference proteome</keyword>
<dbReference type="InterPro" id="IPR039631">
    <property type="entry name" value="LRRC42"/>
</dbReference>
<dbReference type="Proteomes" id="UP000014760">
    <property type="component" value="Unassembled WGS sequence"/>
</dbReference>
<name>R7T5D2_CAPTE</name>
<evidence type="ECO:0000256" key="1">
    <source>
        <dbReference type="ARBA" id="ARBA00009297"/>
    </source>
</evidence>
<evidence type="ECO:0000313" key="6">
    <source>
        <dbReference type="EnsemblMetazoa" id="CapteP185261"/>
    </source>
</evidence>
<dbReference type="HOGENOM" id="CLU_785831_0_0_1"/>
<evidence type="ECO:0000256" key="2">
    <source>
        <dbReference type="ARBA" id="ARBA00014198"/>
    </source>
</evidence>
<evidence type="ECO:0000313" key="7">
    <source>
        <dbReference type="Proteomes" id="UP000014760"/>
    </source>
</evidence>
<reference evidence="7" key="1">
    <citation type="submission" date="2012-12" db="EMBL/GenBank/DDBJ databases">
        <authorList>
            <person name="Hellsten U."/>
            <person name="Grimwood J."/>
            <person name="Chapman J.A."/>
            <person name="Shapiro H."/>
            <person name="Aerts A."/>
            <person name="Otillar R.P."/>
            <person name="Terry A.Y."/>
            <person name="Boore J.L."/>
            <person name="Simakov O."/>
            <person name="Marletaz F."/>
            <person name="Cho S.-J."/>
            <person name="Edsinger-Gonzales E."/>
            <person name="Havlak P."/>
            <person name="Kuo D.-H."/>
            <person name="Larsson T."/>
            <person name="Lv J."/>
            <person name="Arendt D."/>
            <person name="Savage R."/>
            <person name="Osoegawa K."/>
            <person name="de Jong P."/>
            <person name="Lindberg D.R."/>
            <person name="Seaver E.C."/>
            <person name="Weisblat D.A."/>
            <person name="Putnam N.H."/>
            <person name="Grigoriev I.V."/>
            <person name="Rokhsar D.S."/>
        </authorList>
    </citation>
    <scope>NUCLEOTIDE SEQUENCE</scope>
    <source>
        <strain evidence="7">I ESC-2004</strain>
    </source>
</reference>
<organism evidence="5">
    <name type="scientific">Capitella teleta</name>
    <name type="common">Polychaete worm</name>
    <dbReference type="NCBI Taxonomy" id="283909"/>
    <lineage>
        <taxon>Eukaryota</taxon>
        <taxon>Metazoa</taxon>
        <taxon>Spiralia</taxon>
        <taxon>Lophotrochozoa</taxon>
        <taxon>Annelida</taxon>
        <taxon>Polychaeta</taxon>
        <taxon>Sedentaria</taxon>
        <taxon>Scolecida</taxon>
        <taxon>Capitellidae</taxon>
        <taxon>Capitella</taxon>
    </lineage>
</organism>
<dbReference type="InterPro" id="IPR032675">
    <property type="entry name" value="LRR_dom_sf"/>
</dbReference>
<dbReference type="OrthoDB" id="120976at2759"/>
<protein>
    <recommendedName>
        <fullName evidence="2">Leucine-rich repeat-containing protein 42</fullName>
    </recommendedName>
</protein>
<reference evidence="5 7" key="2">
    <citation type="journal article" date="2013" name="Nature">
        <title>Insights into bilaterian evolution from three spiralian genomes.</title>
        <authorList>
            <person name="Simakov O."/>
            <person name="Marletaz F."/>
            <person name="Cho S.J."/>
            <person name="Edsinger-Gonzales E."/>
            <person name="Havlak P."/>
            <person name="Hellsten U."/>
            <person name="Kuo D.H."/>
            <person name="Larsson T."/>
            <person name="Lv J."/>
            <person name="Arendt D."/>
            <person name="Savage R."/>
            <person name="Osoegawa K."/>
            <person name="de Jong P."/>
            <person name="Grimwood J."/>
            <person name="Chapman J.A."/>
            <person name="Shapiro H."/>
            <person name="Aerts A."/>
            <person name="Otillar R.P."/>
            <person name="Terry A.Y."/>
            <person name="Boore J.L."/>
            <person name="Grigoriev I.V."/>
            <person name="Lindberg D.R."/>
            <person name="Seaver E.C."/>
            <person name="Weisblat D.A."/>
            <person name="Putnam N.H."/>
            <person name="Rokhsar D.S."/>
        </authorList>
    </citation>
    <scope>NUCLEOTIDE SEQUENCE</scope>
    <source>
        <strain evidence="5 7">I ESC-2004</strain>
    </source>
</reference>
<keyword evidence="3" id="KW-0433">Leucine-rich repeat</keyword>
<accession>R7T5D2</accession>